<keyword evidence="6" id="KW-1133">Transmembrane helix</keyword>
<feature type="transmembrane region" description="Helical" evidence="6">
    <location>
        <begin position="201"/>
        <end position="222"/>
    </location>
</feature>
<dbReference type="PROSITE" id="PS50885">
    <property type="entry name" value="HAMP"/>
    <property type="match status" value="1"/>
</dbReference>
<dbReference type="SMART" id="SM00283">
    <property type="entry name" value="MA"/>
    <property type="match status" value="1"/>
</dbReference>
<dbReference type="PROSITE" id="PS50192">
    <property type="entry name" value="T_SNARE"/>
    <property type="match status" value="1"/>
</dbReference>
<dbReference type="InterPro" id="IPR035965">
    <property type="entry name" value="PAS-like_dom_sf"/>
</dbReference>
<dbReference type="Gene3D" id="6.10.340.10">
    <property type="match status" value="1"/>
</dbReference>
<reference evidence="11 12" key="1">
    <citation type="journal article" date="2006" name="Appl. Environ. Microbiol.">
        <title>Genome sequence of the chemolithoautotrophic nitrite-oxidizing bacterium Nitrobacter winogradskyi Nb-255.</title>
        <authorList>
            <person name="Starkenburg S.R."/>
            <person name="Chain P.S."/>
            <person name="Sayavedra-Soto L.A."/>
            <person name="Hauser L."/>
            <person name="Land M.L."/>
            <person name="Larimer F.W."/>
            <person name="Malfatti S.A."/>
            <person name="Klotz M.G."/>
            <person name="Bottomley P.J."/>
            <person name="Arp D.J."/>
            <person name="Hickey W.J."/>
        </authorList>
    </citation>
    <scope>NUCLEOTIDE SEQUENCE [LARGE SCALE GENOMIC DNA]</scope>
    <source>
        <strain evidence="12">ATCC 25391 / DSM 10237 / CIP 104748 / NCIMB 11846 / Nb-255</strain>
    </source>
</reference>
<dbReference type="eggNOG" id="COG3829">
    <property type="taxonomic scope" value="Bacteria"/>
</dbReference>
<dbReference type="KEGG" id="nwi:Nwi_0530"/>
<keyword evidence="6" id="KW-0472">Membrane</keyword>
<organism evidence="11 12">
    <name type="scientific">Nitrobacter winogradskyi (strain ATCC 25391 / DSM 10237 / CIP 104748 / NCIMB 11846 / Nb-255)</name>
    <dbReference type="NCBI Taxonomy" id="323098"/>
    <lineage>
        <taxon>Bacteria</taxon>
        <taxon>Pseudomonadati</taxon>
        <taxon>Pseudomonadota</taxon>
        <taxon>Alphaproteobacteria</taxon>
        <taxon>Hyphomicrobiales</taxon>
        <taxon>Nitrobacteraceae</taxon>
        <taxon>Nitrobacter</taxon>
    </lineage>
</organism>
<dbReference type="InterPro" id="IPR013655">
    <property type="entry name" value="PAS_fold_3"/>
</dbReference>
<evidence type="ECO:0000259" key="8">
    <source>
        <dbReference type="PROSITE" id="PS50112"/>
    </source>
</evidence>
<accession>Q3SV94</accession>
<dbReference type="InterPro" id="IPR000727">
    <property type="entry name" value="T_SNARE_dom"/>
</dbReference>
<evidence type="ECO:0000256" key="2">
    <source>
        <dbReference type="ARBA" id="ARBA00022519"/>
    </source>
</evidence>
<dbReference type="NCBIfam" id="TIGR00229">
    <property type="entry name" value="sensory_box"/>
    <property type="match status" value="1"/>
</dbReference>
<dbReference type="GO" id="GO:0007165">
    <property type="term" value="P:signal transduction"/>
    <property type="evidence" value="ECO:0007669"/>
    <property type="project" value="UniProtKB-KW"/>
</dbReference>
<dbReference type="InterPro" id="IPR004089">
    <property type="entry name" value="MCPsignal_dom"/>
</dbReference>
<feature type="domain" description="PAS" evidence="8">
    <location>
        <begin position="30"/>
        <end position="81"/>
    </location>
</feature>
<feature type="transmembrane region" description="Helical" evidence="6">
    <location>
        <begin position="176"/>
        <end position="195"/>
    </location>
</feature>
<keyword evidence="6" id="KW-0812">Transmembrane</keyword>
<dbReference type="InterPro" id="IPR000014">
    <property type="entry name" value="PAS"/>
</dbReference>
<dbReference type="eggNOG" id="COG0840">
    <property type="taxonomic scope" value="Bacteria"/>
</dbReference>
<name>Q3SV94_NITWN</name>
<dbReference type="GO" id="GO:0005886">
    <property type="term" value="C:plasma membrane"/>
    <property type="evidence" value="ECO:0007669"/>
    <property type="project" value="UniProtKB-SubCell"/>
</dbReference>
<gene>
    <name evidence="11" type="ordered locus">Nwi_0530</name>
</gene>
<comment type="subcellular location">
    <subcellularLocation>
        <location evidence="1">Cell inner membrane</location>
        <topology evidence="1">Multi-pass membrane protein</topology>
    </subcellularLocation>
</comment>
<dbReference type="PROSITE" id="PS50111">
    <property type="entry name" value="CHEMOTAXIS_TRANSDUC_2"/>
    <property type="match status" value="1"/>
</dbReference>
<evidence type="ECO:0000256" key="3">
    <source>
        <dbReference type="ARBA" id="ARBA00023224"/>
    </source>
</evidence>
<feature type="domain" description="T-SNARE coiled-coil homology" evidence="9">
    <location>
        <begin position="465"/>
        <end position="527"/>
    </location>
</feature>
<feature type="domain" description="HAMP" evidence="10">
    <location>
        <begin position="223"/>
        <end position="275"/>
    </location>
</feature>
<dbReference type="PANTHER" id="PTHR32089">
    <property type="entry name" value="METHYL-ACCEPTING CHEMOTAXIS PROTEIN MCPB"/>
    <property type="match status" value="1"/>
</dbReference>
<evidence type="ECO:0000313" key="11">
    <source>
        <dbReference type="EMBL" id="ABA03797.1"/>
    </source>
</evidence>
<dbReference type="EMBL" id="CP000115">
    <property type="protein sequence ID" value="ABA03797.1"/>
    <property type="molecule type" value="Genomic_DNA"/>
</dbReference>
<evidence type="ECO:0000313" key="12">
    <source>
        <dbReference type="Proteomes" id="UP000002531"/>
    </source>
</evidence>
<keyword evidence="2" id="KW-1003">Cell membrane</keyword>
<dbReference type="AlphaFoldDB" id="Q3SV94"/>
<evidence type="ECO:0000259" key="9">
    <source>
        <dbReference type="PROSITE" id="PS50192"/>
    </source>
</evidence>
<evidence type="ECO:0000256" key="4">
    <source>
        <dbReference type="ARBA" id="ARBA00029447"/>
    </source>
</evidence>
<dbReference type="PANTHER" id="PTHR32089:SF112">
    <property type="entry name" value="LYSOZYME-LIKE PROTEIN-RELATED"/>
    <property type="match status" value="1"/>
</dbReference>
<keyword evidence="2" id="KW-0997">Cell inner membrane</keyword>
<dbReference type="SUPFAM" id="SSF55785">
    <property type="entry name" value="PYP-like sensor domain (PAS domain)"/>
    <property type="match status" value="1"/>
</dbReference>
<dbReference type="Gene3D" id="3.30.450.20">
    <property type="entry name" value="PAS domain"/>
    <property type="match status" value="1"/>
</dbReference>
<dbReference type="CDD" id="cd00130">
    <property type="entry name" value="PAS"/>
    <property type="match status" value="1"/>
</dbReference>
<protein>
    <submittedName>
        <fullName evidence="11">Methyl-accepting chemotaxis sensory transducer with Pas/Pac sensor</fullName>
    </submittedName>
</protein>
<dbReference type="PROSITE" id="PS50112">
    <property type="entry name" value="PAS"/>
    <property type="match status" value="1"/>
</dbReference>
<sequence>MASFPVRKNFPVTDEEYPVSDDTLIVSRTDLKGRLTYVNEDFIDAAEFTSEELIGKAHNIVRHPDMPPEAFENLWDTLKAEKPWVGAIKNRRKNGGFYWVLATASPIRTDGQVTGYTSIRTRLAADQRALAEDVYAAIREKRPHPYRIDAGIIRKRSVFDRFGLFTRTMRARMTTLITVQAAFLLACGLLGAAVIGGIWGLALILLAAAGIAVGGMVGRQTLRAFEGPMRHLNETMLNLVHDKFDNRIEIRRDDEIGEALRNLQTVQTLIRFSREEVNSTQRRADAQRKIDMTKIANSFEAAIGEIVQAVATSATELEASASTLASNADHAKDFAARVANGSTEASSNVNSVASATEEMTASVREISQRVQESARMAGEAVDQVHSATERVSALSSAAARIGDIVEMINNIAGQTNLLALNATIEAARAGEAGRGFSVVASEVKALAEQTGKATGEIGQQISGIQSATHESVAAINEIRNSIEKLSGISSTIASAIEEQGATTQEVARNVQHAAQGAQEVSSNVGNLQRGAVETGNASSLVLSAAQTLSRDSARLKTEVDNFLNSVRVA</sequence>
<dbReference type="STRING" id="323098.Nwi_0530"/>
<feature type="domain" description="Methyl-accepting transducer" evidence="7">
    <location>
        <begin position="313"/>
        <end position="549"/>
    </location>
</feature>
<evidence type="ECO:0000256" key="1">
    <source>
        <dbReference type="ARBA" id="ARBA00004429"/>
    </source>
</evidence>
<dbReference type="Pfam" id="PF08447">
    <property type="entry name" value="PAS_3"/>
    <property type="match status" value="1"/>
</dbReference>
<evidence type="ECO:0000259" key="7">
    <source>
        <dbReference type="PROSITE" id="PS50111"/>
    </source>
</evidence>
<evidence type="ECO:0000256" key="6">
    <source>
        <dbReference type="SAM" id="Phobius"/>
    </source>
</evidence>
<dbReference type="InterPro" id="IPR003660">
    <property type="entry name" value="HAMP_dom"/>
</dbReference>
<keyword evidence="12" id="KW-1185">Reference proteome</keyword>
<comment type="similarity">
    <text evidence="4">Belongs to the methyl-accepting chemotaxis (MCP) protein family.</text>
</comment>
<dbReference type="Pfam" id="PF00015">
    <property type="entry name" value="MCPsignal"/>
    <property type="match status" value="1"/>
</dbReference>
<keyword evidence="3 5" id="KW-0807">Transducer</keyword>
<dbReference type="Proteomes" id="UP000002531">
    <property type="component" value="Chromosome"/>
</dbReference>
<evidence type="ECO:0000256" key="5">
    <source>
        <dbReference type="PROSITE-ProRule" id="PRU00284"/>
    </source>
</evidence>
<dbReference type="Gene3D" id="1.10.287.950">
    <property type="entry name" value="Methyl-accepting chemotaxis protein"/>
    <property type="match status" value="1"/>
</dbReference>
<dbReference type="SUPFAM" id="SSF58104">
    <property type="entry name" value="Methyl-accepting chemotaxis protein (MCP) signaling domain"/>
    <property type="match status" value="1"/>
</dbReference>
<dbReference type="HOGENOM" id="CLU_000445_107_26_5"/>
<evidence type="ECO:0000259" key="10">
    <source>
        <dbReference type="PROSITE" id="PS50885"/>
    </source>
</evidence>
<proteinExistence type="inferred from homology"/>